<reference evidence="2" key="1">
    <citation type="journal article" date="2013" name="Lancet">
        <title>First case of E anophelis outbreak in an intensive-care unit.</title>
        <authorList>
            <person name="Teo J."/>
            <person name="Tan S.Y."/>
            <person name="Tay M."/>
            <person name="Ding Y."/>
            <person name="Kjelleberg S."/>
            <person name="Givskov M."/>
            <person name="Lin R.T."/>
            <person name="Yang L."/>
        </authorList>
    </citation>
    <scope>NUCLEOTIDE SEQUENCE [LARGE SCALE GENOMIC DNA]</scope>
    <source>
        <strain evidence="2">NUHP1</strain>
    </source>
</reference>
<dbReference type="STRING" id="1338011.BD94_0376"/>
<dbReference type="Proteomes" id="UP000028933">
    <property type="component" value="Chromosome"/>
</dbReference>
<dbReference type="EMBL" id="CP007547">
    <property type="protein sequence ID" value="AIL44151.1"/>
    <property type="molecule type" value="Genomic_DNA"/>
</dbReference>
<accession>A0A077E9A1</accession>
<sequence>MKNTLFCLLFLCLLFSFSSGQNKRYILEGNIGKSPVVFMLDDYGNNDLSAKYFYKSKLRDIRLEYEKAKNGDLIFSFADTYIKYKEKFVLKRKSTTVFEGIWKDSKNKELSVSLHEADLSQIKNPFLDSKYIQQLRKEAPEDFIRSSYLVFRKDTVSGYNGHKADWYSEKFSKTSFMRISATEKSEAKNVINKKLFDLHLEMAINQLSCSNYSAYNDAEGIDYSTSISYWDSNLLGFSNFSSYFCGGAHPDFGSTGYLFDLHSGKEYELDDIIAFDKSVTTESKTNFTAYSAYRSNFFAPTLAKLMIKQHQFEKPKDQEEDPCDYTNVEYWNFPSWTYTKEGIVFTPIFYRAARSCEDSFLLPFKTLMPYKNKDFKYQLK</sequence>
<evidence type="ECO:0000256" key="1">
    <source>
        <dbReference type="SAM" id="SignalP"/>
    </source>
</evidence>
<dbReference type="HOGENOM" id="CLU_062617_0_0_10"/>
<name>A0A077E9A1_9FLAO</name>
<keyword evidence="1" id="KW-0732">Signal</keyword>
<dbReference type="AlphaFoldDB" id="A0A077E9A1"/>
<reference evidence="2" key="2">
    <citation type="journal article" date="2015" name="Genome Biol. Evol.">
        <title>Complete Genome Sequence and Transcriptomic Analysis of the Novel Pathogen Elizabethkingia anophelis in Response to Oxidative Stress.</title>
        <authorList>
            <person name="Li Y."/>
            <person name="Liu Y."/>
            <person name="Chew S.C."/>
            <person name="Tay M."/>
            <person name="Salido M.M."/>
            <person name="Teo J."/>
            <person name="Lauro F.M."/>
            <person name="Givskov M."/>
            <person name="Yang L."/>
        </authorList>
    </citation>
    <scope>NUCLEOTIDE SEQUENCE</scope>
    <source>
        <strain evidence="2">NUHP1</strain>
    </source>
</reference>
<evidence type="ECO:0008006" key="4">
    <source>
        <dbReference type="Google" id="ProtNLM"/>
    </source>
</evidence>
<protein>
    <recommendedName>
        <fullName evidence="4">DUF3298 domain-containing protein</fullName>
    </recommendedName>
</protein>
<proteinExistence type="predicted"/>
<evidence type="ECO:0000313" key="3">
    <source>
        <dbReference type="Proteomes" id="UP000028933"/>
    </source>
</evidence>
<feature type="chain" id="PRO_5001717575" description="DUF3298 domain-containing protein" evidence="1">
    <location>
        <begin position="21"/>
        <end position="380"/>
    </location>
</feature>
<feature type="signal peptide" evidence="1">
    <location>
        <begin position="1"/>
        <end position="20"/>
    </location>
</feature>
<dbReference type="eggNOG" id="ENOG502Z9NR">
    <property type="taxonomic scope" value="Bacteria"/>
</dbReference>
<dbReference type="RefSeq" id="WP_024564729.1">
    <property type="nucleotide sequence ID" value="NZ_CP007547.1"/>
</dbReference>
<dbReference type="KEGG" id="eao:BD94_0376"/>
<evidence type="ECO:0000313" key="2">
    <source>
        <dbReference type="EMBL" id="AIL44151.1"/>
    </source>
</evidence>
<organism evidence="2 3">
    <name type="scientific">Elizabethkingia anophelis NUHP1</name>
    <dbReference type="NCBI Taxonomy" id="1338011"/>
    <lineage>
        <taxon>Bacteria</taxon>
        <taxon>Pseudomonadati</taxon>
        <taxon>Bacteroidota</taxon>
        <taxon>Flavobacteriia</taxon>
        <taxon>Flavobacteriales</taxon>
        <taxon>Weeksellaceae</taxon>
        <taxon>Elizabethkingia</taxon>
    </lineage>
</organism>
<gene>
    <name evidence="2" type="ORF">BD94_0376</name>
</gene>